<evidence type="ECO:0000256" key="1">
    <source>
        <dbReference type="ARBA" id="ARBA00006056"/>
    </source>
</evidence>
<dbReference type="InterPro" id="IPR043143">
    <property type="entry name" value="Mal/L-sulf/L-lact_DH-like_NADP"/>
</dbReference>
<dbReference type="Pfam" id="PF02615">
    <property type="entry name" value="Ldh_2"/>
    <property type="match status" value="1"/>
</dbReference>
<dbReference type="PANTHER" id="PTHR11091:SF0">
    <property type="entry name" value="MALATE DEHYDROGENASE"/>
    <property type="match status" value="1"/>
</dbReference>
<comment type="similarity">
    <text evidence="1">Belongs to the LDH2/MDH2 oxidoreductase family.</text>
</comment>
<dbReference type="InterPro" id="IPR036111">
    <property type="entry name" value="Mal/L-sulfo/L-lacto_DH-like_sf"/>
</dbReference>
<sequence length="332" mass="34842">MSVTLSFAQLHERIQAVLAAAGIPSTIAGILTQRIAIAERDGTLSHGLMRLPDYLASIRAGWITADAQPVIDAQPSPFVQADGGNGFTQAAAQLAQRAVLERLSRYGIALLSIRNAHHIGALWTDIEEYAERGYVALNFVNSRPRLALYGSPGPLVGTNAMAFAFPDGNGGVLGWDQASSTMSLGEVKQHALRGVPLPEGTGLDKSGQPTTDPAAVLHGGTLLPFGGHKGSGIALMVEVMAAALTGGRFGFEDRSAQYPGAASSNAGQTIIVIDPAFSTATPFAERIASLVTHLHGDADLRLPGERRRQQRQRTEQHGFTVAGETAVLLGVA</sequence>
<reference evidence="3 4" key="1">
    <citation type="submission" date="2017-10" db="EMBL/GenBank/DDBJ databases">
        <title>Draft genome of two endophytic bacteria isolated from 'guarana' Paullinia cupana (Mart.) Ducke.</title>
        <authorList>
            <person name="Siqueira K.A."/>
            <person name="Liotti R.G."/>
            <person name="Mendes T.A."/>
            <person name="Soares M.A."/>
        </authorList>
    </citation>
    <scope>NUCLEOTIDE SEQUENCE [LARGE SCALE GENOMIC DNA]</scope>
    <source>
        <strain evidence="3 4">342</strain>
    </source>
</reference>
<organism evidence="3 4">
    <name type="scientific">Pantoea coffeiphila</name>
    <dbReference type="NCBI Taxonomy" id="1465635"/>
    <lineage>
        <taxon>Bacteria</taxon>
        <taxon>Pseudomonadati</taxon>
        <taxon>Pseudomonadota</taxon>
        <taxon>Gammaproteobacteria</taxon>
        <taxon>Enterobacterales</taxon>
        <taxon>Erwiniaceae</taxon>
        <taxon>Pantoea</taxon>
    </lineage>
</organism>
<dbReference type="GO" id="GO:0016491">
    <property type="term" value="F:oxidoreductase activity"/>
    <property type="evidence" value="ECO:0007669"/>
    <property type="project" value="UniProtKB-KW"/>
</dbReference>
<keyword evidence="2" id="KW-0560">Oxidoreductase</keyword>
<dbReference type="EMBL" id="PDET01000006">
    <property type="protein sequence ID" value="PRD15407.1"/>
    <property type="molecule type" value="Genomic_DNA"/>
</dbReference>
<keyword evidence="4" id="KW-1185">Reference proteome</keyword>
<dbReference type="RefSeq" id="WP_105592667.1">
    <property type="nucleotide sequence ID" value="NZ_PDET01000006.1"/>
</dbReference>
<evidence type="ECO:0000256" key="2">
    <source>
        <dbReference type="ARBA" id="ARBA00023002"/>
    </source>
</evidence>
<proteinExistence type="inferred from homology"/>
<dbReference type="OrthoDB" id="9769447at2"/>
<dbReference type="PANTHER" id="PTHR11091">
    <property type="entry name" value="OXIDOREDUCTASE-RELATED"/>
    <property type="match status" value="1"/>
</dbReference>
<dbReference type="Gene3D" id="3.30.1370.60">
    <property type="entry name" value="Hypothetical oxidoreductase yiak, domain 2"/>
    <property type="match status" value="1"/>
</dbReference>
<dbReference type="AlphaFoldDB" id="A0A2S9IC97"/>
<accession>A0A2S9IC97</accession>
<comment type="caution">
    <text evidence="3">The sequence shown here is derived from an EMBL/GenBank/DDBJ whole genome shotgun (WGS) entry which is preliminary data.</text>
</comment>
<protein>
    <submittedName>
        <fullName evidence="3">Lactate dehydrogenase</fullName>
    </submittedName>
</protein>
<dbReference type="SUPFAM" id="SSF89733">
    <property type="entry name" value="L-sulfolactate dehydrogenase-like"/>
    <property type="match status" value="1"/>
</dbReference>
<evidence type="ECO:0000313" key="3">
    <source>
        <dbReference type="EMBL" id="PRD15407.1"/>
    </source>
</evidence>
<dbReference type="Gene3D" id="1.10.1530.10">
    <property type="match status" value="1"/>
</dbReference>
<gene>
    <name evidence="3" type="ORF">CQW29_10375</name>
</gene>
<dbReference type="Proteomes" id="UP000239181">
    <property type="component" value="Unassembled WGS sequence"/>
</dbReference>
<name>A0A2S9IC97_9GAMM</name>
<dbReference type="InterPro" id="IPR003767">
    <property type="entry name" value="Malate/L-lactate_DH-like"/>
</dbReference>
<dbReference type="InterPro" id="IPR043144">
    <property type="entry name" value="Mal/L-sulf/L-lact_DH-like_ah"/>
</dbReference>
<evidence type="ECO:0000313" key="4">
    <source>
        <dbReference type="Proteomes" id="UP000239181"/>
    </source>
</evidence>